<evidence type="ECO:0000313" key="1">
    <source>
        <dbReference type="EMBL" id="MFJ4078194.1"/>
    </source>
</evidence>
<sequence>MPDSALAAHLGARAGGTVRLTGLDGLRSYRVSGIADPPREPPRQYAVFHSPREAQRLVASAQPVRAIGVLEQRGGGGLPGHPRR</sequence>
<keyword evidence="2" id="KW-1185">Reference proteome</keyword>
<organism evidence="1 2">
    <name type="scientific">Streptomyces iakyrus</name>
    <dbReference type="NCBI Taxonomy" id="68219"/>
    <lineage>
        <taxon>Bacteria</taxon>
        <taxon>Bacillati</taxon>
        <taxon>Actinomycetota</taxon>
        <taxon>Actinomycetes</taxon>
        <taxon>Kitasatosporales</taxon>
        <taxon>Streptomycetaceae</taxon>
        <taxon>Streptomyces</taxon>
    </lineage>
</organism>
<protein>
    <submittedName>
        <fullName evidence="1">Uncharacterized protein</fullName>
    </submittedName>
</protein>
<name>A0ABW8F831_9ACTN</name>
<dbReference type="EMBL" id="JBIVGG010000002">
    <property type="protein sequence ID" value="MFJ4078194.1"/>
    <property type="molecule type" value="Genomic_DNA"/>
</dbReference>
<dbReference type="RefSeq" id="WP_402070203.1">
    <property type="nucleotide sequence ID" value="NZ_JBIVGG010000002.1"/>
</dbReference>
<accession>A0ABW8F831</accession>
<comment type="caution">
    <text evidence="1">The sequence shown here is derived from an EMBL/GenBank/DDBJ whole genome shotgun (WGS) entry which is preliminary data.</text>
</comment>
<proteinExistence type="predicted"/>
<evidence type="ECO:0000313" key="2">
    <source>
        <dbReference type="Proteomes" id="UP001617511"/>
    </source>
</evidence>
<dbReference type="Proteomes" id="UP001617511">
    <property type="component" value="Unassembled WGS sequence"/>
</dbReference>
<gene>
    <name evidence="1" type="ORF">ACIP2Z_04490</name>
</gene>
<reference evidence="1 2" key="1">
    <citation type="submission" date="2024-10" db="EMBL/GenBank/DDBJ databases">
        <title>The Natural Products Discovery Center: Release of the First 8490 Sequenced Strains for Exploring Actinobacteria Biosynthetic Diversity.</title>
        <authorList>
            <person name="Kalkreuter E."/>
            <person name="Kautsar S.A."/>
            <person name="Yang D."/>
            <person name="Bader C.D."/>
            <person name="Teijaro C.N."/>
            <person name="Fluegel L."/>
            <person name="Davis C.M."/>
            <person name="Simpson J.R."/>
            <person name="Lauterbach L."/>
            <person name="Steele A.D."/>
            <person name="Gui C."/>
            <person name="Meng S."/>
            <person name="Li G."/>
            <person name="Viehrig K."/>
            <person name="Ye F."/>
            <person name="Su P."/>
            <person name="Kiefer A.F."/>
            <person name="Nichols A."/>
            <person name="Cepeda A.J."/>
            <person name="Yan W."/>
            <person name="Fan B."/>
            <person name="Jiang Y."/>
            <person name="Adhikari A."/>
            <person name="Zheng C.-J."/>
            <person name="Schuster L."/>
            <person name="Cowan T.M."/>
            <person name="Smanski M.J."/>
            <person name="Chevrette M.G."/>
            <person name="De Carvalho L.P.S."/>
            <person name="Shen B."/>
        </authorList>
    </citation>
    <scope>NUCLEOTIDE SEQUENCE [LARGE SCALE GENOMIC DNA]</scope>
    <source>
        <strain evidence="1 2">NPDC089932</strain>
    </source>
</reference>